<name>A0A9N9J1M6_9GLOM</name>
<protein>
    <submittedName>
        <fullName evidence="2">11465_t:CDS:1</fullName>
    </submittedName>
</protein>
<feature type="coiled-coil region" evidence="1">
    <location>
        <begin position="12"/>
        <end position="39"/>
    </location>
</feature>
<accession>A0A9N9J1M6</accession>
<keyword evidence="3" id="KW-1185">Reference proteome</keyword>
<evidence type="ECO:0000313" key="3">
    <source>
        <dbReference type="Proteomes" id="UP000789508"/>
    </source>
</evidence>
<feature type="non-terminal residue" evidence="2">
    <location>
        <position position="1"/>
    </location>
</feature>
<dbReference type="EMBL" id="CAJVPS010045500">
    <property type="protein sequence ID" value="CAG8759527.1"/>
    <property type="molecule type" value="Genomic_DNA"/>
</dbReference>
<organism evidence="2 3">
    <name type="scientific">Ambispora leptoticha</name>
    <dbReference type="NCBI Taxonomy" id="144679"/>
    <lineage>
        <taxon>Eukaryota</taxon>
        <taxon>Fungi</taxon>
        <taxon>Fungi incertae sedis</taxon>
        <taxon>Mucoromycota</taxon>
        <taxon>Glomeromycotina</taxon>
        <taxon>Glomeromycetes</taxon>
        <taxon>Archaeosporales</taxon>
        <taxon>Ambisporaceae</taxon>
        <taxon>Ambispora</taxon>
    </lineage>
</organism>
<dbReference type="Proteomes" id="UP000789508">
    <property type="component" value="Unassembled WGS sequence"/>
</dbReference>
<evidence type="ECO:0000256" key="1">
    <source>
        <dbReference type="SAM" id="Coils"/>
    </source>
</evidence>
<evidence type="ECO:0000313" key="2">
    <source>
        <dbReference type="EMBL" id="CAG8759527.1"/>
    </source>
</evidence>
<reference evidence="2" key="1">
    <citation type="submission" date="2021-06" db="EMBL/GenBank/DDBJ databases">
        <authorList>
            <person name="Kallberg Y."/>
            <person name="Tangrot J."/>
            <person name="Rosling A."/>
        </authorList>
    </citation>
    <scope>NUCLEOTIDE SEQUENCE</scope>
    <source>
        <strain evidence="2">FL130A</strain>
    </source>
</reference>
<comment type="caution">
    <text evidence="2">The sequence shown here is derived from an EMBL/GenBank/DDBJ whole genome shotgun (WGS) entry which is preliminary data.</text>
</comment>
<gene>
    <name evidence="2" type="ORF">ALEPTO_LOCUS13618</name>
</gene>
<proteinExistence type="predicted"/>
<sequence>GPKTYYAFSAKATKLHSALTEINKTLRNLKNNKEDMTNIEDINKSIQKINKLAATGIPTINEKITKQ</sequence>
<dbReference type="AlphaFoldDB" id="A0A9N9J1M6"/>
<keyword evidence="1" id="KW-0175">Coiled coil</keyword>